<protein>
    <recommendedName>
        <fullName evidence="3">DGQHR domain protein</fullName>
    </recommendedName>
</protein>
<dbReference type="AlphaFoldDB" id="A0A1H6FAN0"/>
<dbReference type="InterPro" id="IPR017601">
    <property type="entry name" value="DGQHR-contain_dom"/>
</dbReference>
<keyword evidence="2" id="KW-1185">Reference proteome</keyword>
<evidence type="ECO:0000313" key="1">
    <source>
        <dbReference type="EMBL" id="SEH06431.1"/>
    </source>
</evidence>
<accession>A0A1H6FAN0</accession>
<dbReference type="EMBL" id="FMSV02000492">
    <property type="protein sequence ID" value="SEH06431.1"/>
    <property type="molecule type" value="Genomic_DNA"/>
</dbReference>
<name>A0A1H6FAN0_9GAMM</name>
<proteinExistence type="predicted"/>
<dbReference type="InterPro" id="IPR017642">
    <property type="entry name" value="DNA_S_mod_DndB"/>
</dbReference>
<evidence type="ECO:0000313" key="2">
    <source>
        <dbReference type="Proteomes" id="UP000236724"/>
    </source>
</evidence>
<gene>
    <name evidence="1" type="ORF">MBHS_02293</name>
</gene>
<dbReference type="NCBIfam" id="NF041060">
    <property type="entry name" value="DpdB"/>
    <property type="match status" value="1"/>
</dbReference>
<sequence length="374" mass="42522">MSVENTLIIRALRTMQADSTIYAFFIPGEAITRIADISRIHRDQKNQLEGFQRKEIKAHVKNIVEYLNQSKTLFPNAIILALSSEIEFKQARGKEPEGITDVAQIGTLHIPLHEEGRRIAWIVDGQQRSLALAQTENTQLPVPVIGFVAEDLQTQREQFILVNKAKPLPGRLINELLPEVEIRLPRDLAVRKIPSVLCNQLTQDPQSPFYQLIKQISQEDNPKAVIQDNPLITMIKKSISNPLGALSQYKSLGSNPSDVDSMYQTLLLFWQKVKIIFPDAWGLPPTKSRLMHSAGIQAMGFLMDRIMMRAQVQSNTEQVIEQSLRNIAPYCCWTSGIWKDLGMEWNQIESTSKYIKALSEQLIHLDTEFNRKQG</sequence>
<dbReference type="NCBIfam" id="TIGR03187">
    <property type="entry name" value="DGQHR"/>
    <property type="match status" value="1"/>
</dbReference>
<evidence type="ECO:0008006" key="3">
    <source>
        <dbReference type="Google" id="ProtNLM"/>
    </source>
</evidence>
<dbReference type="OrthoDB" id="237364at2"/>
<dbReference type="RefSeq" id="WP_103920215.1">
    <property type="nucleotide sequence ID" value="NZ_FMSV02000492.1"/>
</dbReference>
<reference evidence="1 2" key="1">
    <citation type="submission" date="2016-10" db="EMBL/GenBank/DDBJ databases">
        <authorList>
            <person name="de Groot N.N."/>
        </authorList>
    </citation>
    <scope>NUCLEOTIDE SEQUENCE [LARGE SCALE GENOMIC DNA]</scope>
    <source>
        <strain evidence="1">MBHS1</strain>
    </source>
</reference>
<dbReference type="Proteomes" id="UP000236724">
    <property type="component" value="Unassembled WGS sequence"/>
</dbReference>
<dbReference type="CDD" id="cd16413">
    <property type="entry name" value="DGQHR_domain"/>
    <property type="match status" value="1"/>
</dbReference>
<dbReference type="Pfam" id="PF14072">
    <property type="entry name" value="DndB"/>
    <property type="match status" value="1"/>
</dbReference>
<organism evidence="1 2">
    <name type="scientific">Candidatus Venteria ishoeyi</name>
    <dbReference type="NCBI Taxonomy" id="1899563"/>
    <lineage>
        <taxon>Bacteria</taxon>
        <taxon>Pseudomonadati</taxon>
        <taxon>Pseudomonadota</taxon>
        <taxon>Gammaproteobacteria</taxon>
        <taxon>Thiotrichales</taxon>
        <taxon>Thiotrichaceae</taxon>
        <taxon>Venteria</taxon>
    </lineage>
</organism>